<accession>A0A562I2I4</accession>
<organism evidence="1 2">
    <name type="scientific">Micromonospora olivasterospora</name>
    <dbReference type="NCBI Taxonomy" id="1880"/>
    <lineage>
        <taxon>Bacteria</taxon>
        <taxon>Bacillati</taxon>
        <taxon>Actinomycetota</taxon>
        <taxon>Actinomycetes</taxon>
        <taxon>Micromonosporales</taxon>
        <taxon>Micromonosporaceae</taxon>
        <taxon>Micromonospora</taxon>
    </lineage>
</organism>
<keyword evidence="2" id="KW-1185">Reference proteome</keyword>
<gene>
    <name evidence="1" type="ORF">JD77_00097</name>
</gene>
<comment type="caution">
    <text evidence="1">The sequence shown here is derived from an EMBL/GenBank/DDBJ whole genome shotgun (WGS) entry which is preliminary data.</text>
</comment>
<dbReference type="AlphaFoldDB" id="A0A562I2I4"/>
<dbReference type="Proteomes" id="UP000319825">
    <property type="component" value="Unassembled WGS sequence"/>
</dbReference>
<evidence type="ECO:0000313" key="2">
    <source>
        <dbReference type="Proteomes" id="UP000319825"/>
    </source>
</evidence>
<evidence type="ECO:0000313" key="1">
    <source>
        <dbReference type="EMBL" id="TWH65162.1"/>
    </source>
</evidence>
<reference evidence="1 2" key="1">
    <citation type="submission" date="2019-07" db="EMBL/GenBank/DDBJ databases">
        <title>R&amp;d 2014.</title>
        <authorList>
            <person name="Klenk H.-P."/>
        </authorList>
    </citation>
    <scope>NUCLEOTIDE SEQUENCE [LARGE SCALE GENOMIC DNA]</scope>
    <source>
        <strain evidence="1 2">DSM 43868</strain>
    </source>
</reference>
<name>A0A562I2I4_MICOL</name>
<protein>
    <submittedName>
        <fullName evidence="1">Uncharacterized protein</fullName>
    </submittedName>
</protein>
<proteinExistence type="predicted"/>
<dbReference type="EMBL" id="VLKE01000001">
    <property type="protein sequence ID" value="TWH65162.1"/>
    <property type="molecule type" value="Genomic_DNA"/>
</dbReference>
<sequence>MRAFSLTARAISTSCCMPTLSPPNSRRGSMRAPIRASLRRAASVMARRSSAP</sequence>